<dbReference type="GO" id="GO:0003677">
    <property type="term" value="F:DNA binding"/>
    <property type="evidence" value="ECO:0007669"/>
    <property type="project" value="UniProtKB-KW"/>
</dbReference>
<dbReference type="SUPFAM" id="SSF88659">
    <property type="entry name" value="Sigma3 and sigma4 domains of RNA polymerase sigma factors"/>
    <property type="match status" value="1"/>
</dbReference>
<dbReference type="SUPFAM" id="SSF88946">
    <property type="entry name" value="Sigma2 domain of RNA polymerase sigma factors"/>
    <property type="match status" value="1"/>
</dbReference>
<dbReference type="InterPro" id="IPR013325">
    <property type="entry name" value="RNA_pol_sigma_r2"/>
</dbReference>
<gene>
    <name evidence="8" type="ORF">SAMN05421659_101457</name>
</gene>
<evidence type="ECO:0000256" key="4">
    <source>
        <dbReference type="ARBA" id="ARBA00023125"/>
    </source>
</evidence>
<dbReference type="InterPro" id="IPR013324">
    <property type="entry name" value="RNA_pol_sigma_r3/r4-like"/>
</dbReference>
<feature type="domain" description="RNA polymerase sigma-70 region 2" evidence="6">
    <location>
        <begin position="8"/>
        <end position="74"/>
    </location>
</feature>
<evidence type="ECO:0000256" key="5">
    <source>
        <dbReference type="ARBA" id="ARBA00023163"/>
    </source>
</evidence>
<dbReference type="OrthoDB" id="9795666at2"/>
<protein>
    <submittedName>
        <fullName evidence="8">RNA polymerase sigma-70 factor, ECF subfamily</fullName>
    </submittedName>
</protein>
<evidence type="ECO:0000256" key="3">
    <source>
        <dbReference type="ARBA" id="ARBA00023082"/>
    </source>
</evidence>
<dbReference type="RefSeq" id="WP_092450115.1">
    <property type="nucleotide sequence ID" value="NZ_FOJI01000001.1"/>
</dbReference>
<keyword evidence="9" id="KW-1185">Reference proteome</keyword>
<name>A0A1I0MEE3_9FIRM</name>
<dbReference type="EMBL" id="FOJI01000001">
    <property type="protein sequence ID" value="SEV86777.1"/>
    <property type="molecule type" value="Genomic_DNA"/>
</dbReference>
<keyword evidence="3" id="KW-0731">Sigma factor</keyword>
<keyword evidence="2" id="KW-0805">Transcription regulation</keyword>
<reference evidence="8 9" key="1">
    <citation type="submission" date="2016-10" db="EMBL/GenBank/DDBJ databases">
        <authorList>
            <person name="de Groot N.N."/>
        </authorList>
    </citation>
    <scope>NUCLEOTIDE SEQUENCE [LARGE SCALE GENOMIC DNA]</scope>
    <source>
        <strain evidence="8 9">DSM 9179</strain>
    </source>
</reference>
<evidence type="ECO:0000259" key="6">
    <source>
        <dbReference type="Pfam" id="PF04542"/>
    </source>
</evidence>
<dbReference type="GO" id="GO:0016987">
    <property type="term" value="F:sigma factor activity"/>
    <property type="evidence" value="ECO:0007669"/>
    <property type="project" value="UniProtKB-KW"/>
</dbReference>
<accession>A0A1I0MEE3</accession>
<dbReference type="InterPro" id="IPR007627">
    <property type="entry name" value="RNA_pol_sigma70_r2"/>
</dbReference>
<evidence type="ECO:0000256" key="2">
    <source>
        <dbReference type="ARBA" id="ARBA00023015"/>
    </source>
</evidence>
<evidence type="ECO:0000256" key="1">
    <source>
        <dbReference type="ARBA" id="ARBA00010641"/>
    </source>
</evidence>
<dbReference type="STRING" id="99656.SAMN05421659_101457"/>
<dbReference type="CDD" id="cd06171">
    <property type="entry name" value="Sigma70_r4"/>
    <property type="match status" value="1"/>
</dbReference>
<sequence>MREFEEVYSKYAKQVYGYLMTITEDFHLAEELTQETFYRAYKNLKSFKGNSQLSVWLCSIAKNCYFDYLRNKKKYNATELTETIPSDYSISEYFEQKDNLKHIHKSLHNLSEPYKEVFMLRHFSELSLKDIADIFSKSESWARVTYYRAKNQLKSMLENEEG</sequence>
<keyword evidence="5" id="KW-0804">Transcription</keyword>
<evidence type="ECO:0000259" key="7">
    <source>
        <dbReference type="Pfam" id="PF08281"/>
    </source>
</evidence>
<dbReference type="Gene3D" id="1.10.10.10">
    <property type="entry name" value="Winged helix-like DNA-binding domain superfamily/Winged helix DNA-binding domain"/>
    <property type="match status" value="1"/>
</dbReference>
<evidence type="ECO:0000313" key="8">
    <source>
        <dbReference type="EMBL" id="SEV86777.1"/>
    </source>
</evidence>
<dbReference type="AlphaFoldDB" id="A0A1I0MEE3"/>
<feature type="domain" description="RNA polymerase sigma factor 70 region 4 type 2" evidence="7">
    <location>
        <begin position="103"/>
        <end position="153"/>
    </location>
</feature>
<dbReference type="PANTHER" id="PTHR43133:SF52">
    <property type="entry name" value="ECF RNA POLYMERASE SIGMA FACTOR SIGL"/>
    <property type="match status" value="1"/>
</dbReference>
<keyword evidence="4" id="KW-0238">DNA-binding</keyword>
<dbReference type="Gene3D" id="1.10.1740.10">
    <property type="match status" value="1"/>
</dbReference>
<dbReference type="PANTHER" id="PTHR43133">
    <property type="entry name" value="RNA POLYMERASE ECF-TYPE SIGMA FACTO"/>
    <property type="match status" value="1"/>
</dbReference>
<dbReference type="Pfam" id="PF08281">
    <property type="entry name" value="Sigma70_r4_2"/>
    <property type="match status" value="1"/>
</dbReference>
<dbReference type="GO" id="GO:0006352">
    <property type="term" value="P:DNA-templated transcription initiation"/>
    <property type="evidence" value="ECO:0007669"/>
    <property type="project" value="InterPro"/>
</dbReference>
<dbReference type="InterPro" id="IPR014284">
    <property type="entry name" value="RNA_pol_sigma-70_dom"/>
</dbReference>
<evidence type="ECO:0000313" key="9">
    <source>
        <dbReference type="Proteomes" id="UP000199701"/>
    </source>
</evidence>
<proteinExistence type="inferred from homology"/>
<dbReference type="Pfam" id="PF04542">
    <property type="entry name" value="Sigma70_r2"/>
    <property type="match status" value="1"/>
</dbReference>
<dbReference type="InterPro" id="IPR039425">
    <property type="entry name" value="RNA_pol_sigma-70-like"/>
</dbReference>
<dbReference type="NCBIfam" id="TIGR02937">
    <property type="entry name" value="sigma70-ECF"/>
    <property type="match status" value="1"/>
</dbReference>
<dbReference type="InterPro" id="IPR036388">
    <property type="entry name" value="WH-like_DNA-bd_sf"/>
</dbReference>
<comment type="similarity">
    <text evidence="1">Belongs to the sigma-70 factor family. ECF subfamily.</text>
</comment>
<dbReference type="Proteomes" id="UP000199701">
    <property type="component" value="Unassembled WGS sequence"/>
</dbReference>
<organism evidence="8 9">
    <name type="scientific">[Clostridium] fimetarium</name>
    <dbReference type="NCBI Taxonomy" id="99656"/>
    <lineage>
        <taxon>Bacteria</taxon>
        <taxon>Bacillati</taxon>
        <taxon>Bacillota</taxon>
        <taxon>Clostridia</taxon>
        <taxon>Lachnospirales</taxon>
        <taxon>Lachnospiraceae</taxon>
    </lineage>
</organism>
<dbReference type="InterPro" id="IPR013249">
    <property type="entry name" value="RNA_pol_sigma70_r4_t2"/>
</dbReference>